<dbReference type="RefSeq" id="WP_230368070.1">
    <property type="nucleotide sequence ID" value="NZ_JAJALK010000021.1"/>
</dbReference>
<sequence length="551" mass="60718">MELWLVADTNLFFECKTLDQLPWAELGHDPVVVLLTKPVLDEIDKHKKGTGRTRARALDIFSVVRGMLGTGERESVIQEVGPRVLLRLEFARPDPGLREDLDYGKTDERLVGIVSTLRAAGAERVTKLFTDDTGPASTASGLDVPFQMIDPAWRRPPAESSEAKRIKDLEKDLATYRSQEPRISIGRCEDADASNRVMVTRRVAAALTEAEIGEVLSSLMAKHPERTDFTPPPPTSVTRGSGEIVRTEYAPPLDDALTEYRDVSYPRWVEACRGILMNLHKERDVAEPPLIVRWPMSNTGTRPASQVRIEFLAKGPLMLNRLSEDRDDGEDADAGASVHSAANKGFPSPPAAPPFQEHVTRTPPPPRPQPMPRSSMTTAQIASEMLKPSFGGSALAMVEAERARLGSHAQRLGLSTSAAEAMGLLNRPSWLEPHASLYGATARPAPFLLPDTAGLLRDVRRDPESFYWDWARDEAVKSGALTCDLWRHQAGVETFEFEVSFEQDGETRGTVECTVHAENLTKPEEARCIVGRAVERFSVRDIADAMVATCA</sequence>
<feature type="region of interest" description="Disordered" evidence="1">
    <location>
        <begin position="323"/>
        <end position="374"/>
    </location>
</feature>
<protein>
    <recommendedName>
        <fullName evidence="4">PIN domain-containing protein</fullName>
    </recommendedName>
</protein>
<comment type="caution">
    <text evidence="2">The sequence shown here is derived from an EMBL/GenBank/DDBJ whole genome shotgun (WGS) entry which is preliminary data.</text>
</comment>
<feature type="compositionally biased region" description="Pro residues" evidence="1">
    <location>
        <begin position="362"/>
        <end position="371"/>
    </location>
</feature>
<evidence type="ECO:0000313" key="3">
    <source>
        <dbReference type="Proteomes" id="UP001223420"/>
    </source>
</evidence>
<feature type="region of interest" description="Disordered" evidence="1">
    <location>
        <begin position="224"/>
        <end position="248"/>
    </location>
</feature>
<gene>
    <name evidence="2" type="ORF">QO001_006103</name>
</gene>
<accession>A0AAJ1TTY8</accession>
<dbReference type="Proteomes" id="UP001223420">
    <property type="component" value="Unassembled WGS sequence"/>
</dbReference>
<evidence type="ECO:0008006" key="4">
    <source>
        <dbReference type="Google" id="ProtNLM"/>
    </source>
</evidence>
<evidence type="ECO:0000313" key="2">
    <source>
        <dbReference type="EMBL" id="MDQ0547147.1"/>
    </source>
</evidence>
<dbReference type="AlphaFoldDB" id="A0AAJ1TTY8"/>
<organism evidence="2 3">
    <name type="scientific">Methylobacterium brachiatum</name>
    <dbReference type="NCBI Taxonomy" id="269660"/>
    <lineage>
        <taxon>Bacteria</taxon>
        <taxon>Pseudomonadati</taxon>
        <taxon>Pseudomonadota</taxon>
        <taxon>Alphaproteobacteria</taxon>
        <taxon>Hyphomicrobiales</taxon>
        <taxon>Methylobacteriaceae</taxon>
        <taxon>Methylobacterium</taxon>
    </lineage>
</organism>
<evidence type="ECO:0000256" key="1">
    <source>
        <dbReference type="SAM" id="MobiDB-lite"/>
    </source>
</evidence>
<name>A0AAJ1TTY8_9HYPH</name>
<dbReference type="EMBL" id="JAUSWL010000022">
    <property type="protein sequence ID" value="MDQ0547147.1"/>
    <property type="molecule type" value="Genomic_DNA"/>
</dbReference>
<proteinExistence type="predicted"/>
<reference evidence="2" key="1">
    <citation type="submission" date="2023-07" db="EMBL/GenBank/DDBJ databases">
        <title>Genomic Encyclopedia of Type Strains, Phase IV (KMG-IV): sequencing the most valuable type-strain genomes for metagenomic binning, comparative biology and taxonomic classification.</title>
        <authorList>
            <person name="Goeker M."/>
        </authorList>
    </citation>
    <scope>NUCLEOTIDE SEQUENCE</scope>
    <source>
        <strain evidence="2">DSM 19569</strain>
    </source>
</reference>